<keyword evidence="1" id="KW-0812">Transmembrane</keyword>
<keyword evidence="1" id="KW-0472">Membrane</keyword>
<dbReference type="PATRIC" id="fig|1335048.3.peg.1136"/>
<keyword evidence="1" id="KW-1133">Transmembrane helix</keyword>
<dbReference type="InterPro" id="IPR014550">
    <property type="entry name" value="UCP028704_OpgC"/>
</dbReference>
<dbReference type="Pfam" id="PF10129">
    <property type="entry name" value="OpgC_C"/>
    <property type="match status" value="1"/>
</dbReference>
<dbReference type="PANTHER" id="PTHR38592:SF3">
    <property type="entry name" value="BLL4819 PROTEIN"/>
    <property type="match status" value="1"/>
</dbReference>
<dbReference type="PIRSF" id="PIRSF028704">
    <property type="entry name" value="UPC028704"/>
    <property type="match status" value="1"/>
</dbReference>
<feature type="transmembrane region" description="Helical" evidence="1">
    <location>
        <begin position="80"/>
        <end position="104"/>
    </location>
</feature>
<dbReference type="PANTHER" id="PTHR38592">
    <property type="entry name" value="BLL4819 PROTEIN"/>
    <property type="match status" value="1"/>
</dbReference>
<accession>A0A159Z0D5</accession>
<dbReference type="AlphaFoldDB" id="A0A159Z0D5"/>
<dbReference type="Proteomes" id="UP000076128">
    <property type="component" value="Chromosome"/>
</dbReference>
<reference evidence="2 3" key="1">
    <citation type="submission" date="2015-09" db="EMBL/GenBank/DDBJ databases">
        <title>Complete genome sequence of Defluviimonas alba cai42t isolated from an oilfield in Xinjiang.</title>
        <authorList>
            <person name="Geng S."/>
            <person name="Pan X."/>
            <person name="Wu X."/>
        </authorList>
    </citation>
    <scope>NUCLEOTIDE SEQUENCE [LARGE SCALE GENOMIC DNA]</scope>
    <source>
        <strain evidence="3">cai42</strain>
    </source>
</reference>
<sequence length="386" mass="41750">MVPPVRDARLDVLRGLALVMIFINHVPGTHWEGWTSRNFGFSDAAEGFVFMSGLAAGLAYSGGFRRAPFWPATTRVWGRAWTLILVHMTVTVIALGLTGAAALWFGLHEMTRINNVPPLLADPLAGFLGLALLSHQLGYMNILPLYAVLLAVTPALLIAALRVPLALVAVSVAVWLVAGSLRIAPPTWPVPSIWFFNPLSWQLLFVLGLVSGTAMKRGRRLVPVRRWLVVLSAAVVGCIMVWAIWDDLGARLNAGMFALRDTWLPDFLLDYDKTFVSGPRVLHFLALAYLLSALPAVRRACEHPAAWPLAVLGRHGLTVFALGTVLAFAGQAVKLAGLRVGLERDLLLDSAILVAGLGTQLAVAMVRERAAGRRRLGASPPPAARR</sequence>
<evidence type="ECO:0000313" key="3">
    <source>
        <dbReference type="Proteomes" id="UP000076128"/>
    </source>
</evidence>
<evidence type="ECO:0000256" key="1">
    <source>
        <dbReference type="SAM" id="Phobius"/>
    </source>
</evidence>
<name>A0A159Z0D5_9RHOB</name>
<keyword evidence="3" id="KW-1185">Reference proteome</keyword>
<evidence type="ECO:0000313" key="2">
    <source>
        <dbReference type="EMBL" id="AMY68356.1"/>
    </source>
</evidence>
<feature type="transmembrane region" description="Helical" evidence="1">
    <location>
        <begin position="12"/>
        <end position="28"/>
    </location>
</feature>
<dbReference type="EMBL" id="CP012661">
    <property type="protein sequence ID" value="AMY68356.1"/>
    <property type="molecule type" value="Genomic_DNA"/>
</dbReference>
<feature type="transmembrane region" description="Helical" evidence="1">
    <location>
        <begin position="350"/>
        <end position="366"/>
    </location>
</feature>
<feature type="transmembrane region" description="Helical" evidence="1">
    <location>
        <begin position="309"/>
        <end position="330"/>
    </location>
</feature>
<proteinExistence type="predicted"/>
<feature type="transmembrane region" description="Helical" evidence="1">
    <location>
        <begin position="227"/>
        <end position="245"/>
    </location>
</feature>
<feature type="transmembrane region" description="Helical" evidence="1">
    <location>
        <begin position="281"/>
        <end position="297"/>
    </location>
</feature>
<dbReference type="STRING" id="1335048.AKL17_1100"/>
<feature type="transmembrane region" description="Helical" evidence="1">
    <location>
        <begin position="48"/>
        <end position="68"/>
    </location>
</feature>
<protein>
    <submittedName>
        <fullName evidence="2">OpgC protein</fullName>
    </submittedName>
</protein>
<feature type="transmembrane region" description="Helical" evidence="1">
    <location>
        <begin position="198"/>
        <end position="215"/>
    </location>
</feature>
<organism evidence="2 3">
    <name type="scientific">Frigidibacter mobilis</name>
    <dbReference type="NCBI Taxonomy" id="1335048"/>
    <lineage>
        <taxon>Bacteria</taxon>
        <taxon>Pseudomonadati</taxon>
        <taxon>Pseudomonadota</taxon>
        <taxon>Alphaproteobacteria</taxon>
        <taxon>Rhodobacterales</taxon>
        <taxon>Paracoccaceae</taxon>
        <taxon>Frigidibacter</taxon>
    </lineage>
</organism>
<dbReference type="KEGG" id="daa:AKL17_1100"/>
<feature type="transmembrane region" description="Helical" evidence="1">
    <location>
        <begin position="145"/>
        <end position="178"/>
    </location>
</feature>
<gene>
    <name evidence="2" type="ORF">AKL17_1100</name>
</gene>